<dbReference type="InterPro" id="IPR029063">
    <property type="entry name" value="SAM-dependent_MTases_sf"/>
</dbReference>
<dbReference type="AlphaFoldDB" id="A0A2T6BY66"/>
<keyword evidence="1" id="KW-0489">Methyltransferase</keyword>
<keyword evidence="2" id="KW-1185">Reference proteome</keyword>
<keyword evidence="1" id="KW-0808">Transferase</keyword>
<evidence type="ECO:0000313" key="2">
    <source>
        <dbReference type="Proteomes" id="UP000244090"/>
    </source>
</evidence>
<protein>
    <submittedName>
        <fullName evidence="1">Methyltransferase family protein</fullName>
    </submittedName>
</protein>
<dbReference type="GO" id="GO:0032259">
    <property type="term" value="P:methylation"/>
    <property type="evidence" value="ECO:0007669"/>
    <property type="project" value="UniProtKB-KW"/>
</dbReference>
<sequence>MNFLKKILRKFPFTSRLLELYFFSKKYLKPKGWFLSRFLLAPVDQNKTPLPWFTYASIHFITEKLNNTSFTVFEYGSGNSTLWFASKVAHLHSVEHDKAFFDQKVNDISVLQNVQYEYIPLDQGYSDKILEFANTFDIIVIDGRDRVACAKNCINALKEDGIVIWDNSDRTEYEEGYAHFRKHGFKKINFRGLGPINHSEWETSIFYRSNNCFHI</sequence>
<accession>A0A2T6BY66</accession>
<dbReference type="EMBL" id="QBKT01000005">
    <property type="protein sequence ID" value="PTX60907.1"/>
    <property type="molecule type" value="Genomic_DNA"/>
</dbReference>
<dbReference type="OrthoDB" id="938855at2"/>
<reference evidence="1 2" key="1">
    <citation type="submission" date="2018-04" db="EMBL/GenBank/DDBJ databases">
        <title>Genomic Encyclopedia of Archaeal and Bacterial Type Strains, Phase II (KMG-II): from individual species to whole genera.</title>
        <authorList>
            <person name="Goeker M."/>
        </authorList>
    </citation>
    <scope>NUCLEOTIDE SEQUENCE [LARGE SCALE GENOMIC DNA]</scope>
    <source>
        <strain evidence="1 2">DSM 25731</strain>
    </source>
</reference>
<comment type="caution">
    <text evidence="1">The sequence shown here is derived from an EMBL/GenBank/DDBJ whole genome shotgun (WGS) entry which is preliminary data.</text>
</comment>
<dbReference type="Proteomes" id="UP000244090">
    <property type="component" value="Unassembled WGS sequence"/>
</dbReference>
<name>A0A2T6BY66_9FLAO</name>
<proteinExistence type="predicted"/>
<dbReference type="GO" id="GO:0008168">
    <property type="term" value="F:methyltransferase activity"/>
    <property type="evidence" value="ECO:0007669"/>
    <property type="project" value="UniProtKB-KW"/>
</dbReference>
<evidence type="ECO:0000313" key="1">
    <source>
        <dbReference type="EMBL" id="PTX60907.1"/>
    </source>
</evidence>
<dbReference type="Gene3D" id="3.40.50.150">
    <property type="entry name" value="Vaccinia Virus protein VP39"/>
    <property type="match status" value="1"/>
</dbReference>
<organism evidence="1 2">
    <name type="scientific">Kordia periserrulae</name>
    <dbReference type="NCBI Taxonomy" id="701523"/>
    <lineage>
        <taxon>Bacteria</taxon>
        <taxon>Pseudomonadati</taxon>
        <taxon>Bacteroidota</taxon>
        <taxon>Flavobacteriia</taxon>
        <taxon>Flavobacteriales</taxon>
        <taxon>Flavobacteriaceae</taxon>
        <taxon>Kordia</taxon>
    </lineage>
</organism>
<gene>
    <name evidence="1" type="ORF">C8N46_10563</name>
</gene>
<dbReference type="RefSeq" id="WP_108115035.1">
    <property type="nucleotide sequence ID" value="NZ_QBKT01000005.1"/>
</dbReference>
<dbReference type="SUPFAM" id="SSF53335">
    <property type="entry name" value="S-adenosyl-L-methionine-dependent methyltransferases"/>
    <property type="match status" value="1"/>
</dbReference>